<comment type="subcellular location">
    <subcellularLocation>
        <location evidence="7">Endomembrane system</location>
        <topology evidence="7">Single-pass type IV membrane protein</topology>
    </subcellularLocation>
</comment>
<dbReference type="EMBL" id="JAQMWT010000115">
    <property type="protein sequence ID" value="KAJ8610179.1"/>
    <property type="molecule type" value="Genomic_DNA"/>
</dbReference>
<name>A0AAD7XNU9_9STRA</name>
<dbReference type="SUPFAM" id="SSF64356">
    <property type="entry name" value="SNARE-like"/>
    <property type="match status" value="1"/>
</dbReference>
<accession>A0AAD7XNU9</accession>
<evidence type="ECO:0000256" key="5">
    <source>
        <dbReference type="ARBA" id="ARBA00022989"/>
    </source>
</evidence>
<evidence type="ECO:0000256" key="4">
    <source>
        <dbReference type="ARBA" id="ARBA00022927"/>
    </source>
</evidence>
<feature type="domain" description="Longin" evidence="10">
    <location>
        <begin position="17"/>
        <end position="127"/>
    </location>
</feature>
<dbReference type="PANTHER" id="PTHR21136:SF168">
    <property type="entry name" value="VESICLE-ASSOCIATED MEMBRANE PROTEIN 9"/>
    <property type="match status" value="1"/>
</dbReference>
<feature type="transmembrane region" description="Helical" evidence="9">
    <location>
        <begin position="208"/>
        <end position="227"/>
    </location>
</feature>
<evidence type="ECO:0000256" key="8">
    <source>
        <dbReference type="PROSITE-ProRule" id="PRU00290"/>
    </source>
</evidence>
<reference evidence="12" key="1">
    <citation type="submission" date="2023-01" db="EMBL/GenBank/DDBJ databases">
        <title>Metagenome sequencing of chrysophaentin producing Chrysophaeum taylorii.</title>
        <authorList>
            <person name="Davison J."/>
            <person name="Bewley C."/>
        </authorList>
    </citation>
    <scope>NUCLEOTIDE SEQUENCE</scope>
    <source>
        <strain evidence="12">NIES-1699</strain>
    </source>
</reference>
<keyword evidence="2" id="KW-0813">Transport</keyword>
<dbReference type="Pfam" id="PF00957">
    <property type="entry name" value="Synaptobrevin"/>
    <property type="match status" value="1"/>
</dbReference>
<evidence type="ECO:0000256" key="3">
    <source>
        <dbReference type="ARBA" id="ARBA00022692"/>
    </source>
</evidence>
<dbReference type="PROSITE" id="PS50859">
    <property type="entry name" value="LONGIN"/>
    <property type="match status" value="1"/>
</dbReference>
<dbReference type="InterPro" id="IPR001388">
    <property type="entry name" value="Synaptobrevin-like"/>
</dbReference>
<evidence type="ECO:0000259" key="11">
    <source>
        <dbReference type="PROSITE" id="PS50892"/>
    </source>
</evidence>
<dbReference type="PRINTS" id="PR00219">
    <property type="entry name" value="SYNAPTOBREVN"/>
</dbReference>
<dbReference type="InterPro" id="IPR010908">
    <property type="entry name" value="Longin_dom"/>
</dbReference>
<comment type="caution">
    <text evidence="12">The sequence shown here is derived from an EMBL/GenBank/DDBJ whole genome shotgun (WGS) entry which is preliminary data.</text>
</comment>
<dbReference type="GO" id="GO:0016020">
    <property type="term" value="C:membrane"/>
    <property type="evidence" value="ECO:0007669"/>
    <property type="project" value="InterPro"/>
</dbReference>
<keyword evidence="3 9" id="KW-0812">Transmembrane</keyword>
<keyword evidence="6 9" id="KW-0472">Membrane</keyword>
<keyword evidence="5 9" id="KW-1133">Transmembrane helix</keyword>
<keyword evidence="8" id="KW-0175">Coiled coil</keyword>
<sequence>MSASSEPAPKGNLSFIAVARASDRVVLASCSHGANIDLSGVKTLLSPEQMEQVEVGTVYNSEVGSASWHLMADEKQLVYIATTSERYPNRHVFPLLDEVKRMFGAKCGDKARTARESALTSECRALFKKLLIKYDDVSQIDQLGRTLEKVEGVKMIMQENIEIALKNCVSLEAIDKQAEDLQAQAGVFKTRAKAVRNKMWWKLCKMRLMVAGVIIIILVVIIVPLVTMSQNK</sequence>
<evidence type="ECO:0000313" key="12">
    <source>
        <dbReference type="EMBL" id="KAJ8610179.1"/>
    </source>
</evidence>
<dbReference type="CDD" id="cd15843">
    <property type="entry name" value="R-SNARE"/>
    <property type="match status" value="1"/>
</dbReference>
<dbReference type="GO" id="GO:0016192">
    <property type="term" value="P:vesicle-mediated transport"/>
    <property type="evidence" value="ECO:0007669"/>
    <property type="project" value="InterPro"/>
</dbReference>
<dbReference type="GO" id="GO:0015031">
    <property type="term" value="P:protein transport"/>
    <property type="evidence" value="ECO:0007669"/>
    <property type="project" value="UniProtKB-KW"/>
</dbReference>
<dbReference type="Gene3D" id="3.30.450.50">
    <property type="entry name" value="Longin domain"/>
    <property type="match status" value="1"/>
</dbReference>
<dbReference type="Proteomes" id="UP001230188">
    <property type="component" value="Unassembled WGS sequence"/>
</dbReference>
<evidence type="ECO:0000256" key="9">
    <source>
        <dbReference type="SAM" id="Phobius"/>
    </source>
</evidence>
<dbReference type="PROSITE" id="PS50892">
    <property type="entry name" value="V_SNARE"/>
    <property type="match status" value="1"/>
</dbReference>
<dbReference type="PANTHER" id="PTHR21136">
    <property type="entry name" value="SNARE PROTEINS"/>
    <property type="match status" value="1"/>
</dbReference>
<dbReference type="CDD" id="cd14824">
    <property type="entry name" value="Longin"/>
    <property type="match status" value="1"/>
</dbReference>
<evidence type="ECO:0000259" key="10">
    <source>
        <dbReference type="PROSITE" id="PS50859"/>
    </source>
</evidence>
<dbReference type="InterPro" id="IPR011012">
    <property type="entry name" value="Longin-like_dom_sf"/>
</dbReference>
<evidence type="ECO:0000256" key="7">
    <source>
        <dbReference type="ARBA" id="ARBA00046280"/>
    </source>
</evidence>
<dbReference type="GO" id="GO:0005737">
    <property type="term" value="C:cytoplasm"/>
    <property type="evidence" value="ECO:0007669"/>
    <property type="project" value="UniProtKB-ARBA"/>
</dbReference>
<keyword evidence="13" id="KW-1185">Reference proteome</keyword>
<dbReference type="InterPro" id="IPR051097">
    <property type="entry name" value="Synaptobrevin-like_transport"/>
</dbReference>
<dbReference type="InterPro" id="IPR042855">
    <property type="entry name" value="V_SNARE_CC"/>
</dbReference>
<protein>
    <submittedName>
        <fullName evidence="12">Uncharacterized protein</fullName>
    </submittedName>
</protein>
<evidence type="ECO:0000256" key="6">
    <source>
        <dbReference type="ARBA" id="ARBA00023136"/>
    </source>
</evidence>
<dbReference type="Gene3D" id="1.20.5.110">
    <property type="match status" value="1"/>
</dbReference>
<dbReference type="SUPFAM" id="SSF58038">
    <property type="entry name" value="SNARE fusion complex"/>
    <property type="match status" value="1"/>
</dbReference>
<organism evidence="12 13">
    <name type="scientific">Chrysophaeum taylorii</name>
    <dbReference type="NCBI Taxonomy" id="2483200"/>
    <lineage>
        <taxon>Eukaryota</taxon>
        <taxon>Sar</taxon>
        <taxon>Stramenopiles</taxon>
        <taxon>Ochrophyta</taxon>
        <taxon>Pelagophyceae</taxon>
        <taxon>Pelagomonadales</taxon>
        <taxon>Pelagomonadaceae</taxon>
        <taxon>Chrysophaeum</taxon>
    </lineage>
</organism>
<dbReference type="AlphaFoldDB" id="A0AAD7XNU9"/>
<feature type="domain" description="V-SNARE coiled-coil homology" evidence="11">
    <location>
        <begin position="142"/>
        <end position="202"/>
    </location>
</feature>
<evidence type="ECO:0000313" key="13">
    <source>
        <dbReference type="Proteomes" id="UP001230188"/>
    </source>
</evidence>
<proteinExistence type="inferred from homology"/>
<evidence type="ECO:0000256" key="1">
    <source>
        <dbReference type="ARBA" id="ARBA00008025"/>
    </source>
</evidence>
<evidence type="ECO:0000256" key="2">
    <source>
        <dbReference type="ARBA" id="ARBA00022448"/>
    </source>
</evidence>
<dbReference type="GO" id="GO:0012505">
    <property type="term" value="C:endomembrane system"/>
    <property type="evidence" value="ECO:0007669"/>
    <property type="project" value="UniProtKB-SubCell"/>
</dbReference>
<keyword evidence="4" id="KW-0653">Protein transport</keyword>
<gene>
    <name evidence="12" type="ORF">CTAYLR_008742</name>
</gene>
<comment type="similarity">
    <text evidence="1">Belongs to the synaptobrevin family.</text>
</comment>